<comment type="similarity">
    <text evidence="1">Belongs to the leucine-binding protein family.</text>
</comment>
<dbReference type="InterPro" id="IPR051010">
    <property type="entry name" value="BCAA_transport"/>
</dbReference>
<proteinExistence type="inferred from homology"/>
<dbReference type="PANTHER" id="PTHR30483:SF6">
    <property type="entry name" value="PERIPLASMIC BINDING PROTEIN OF ABC TRANSPORTER FOR NATURAL AMINO ACIDS"/>
    <property type="match status" value="1"/>
</dbReference>
<evidence type="ECO:0000256" key="3">
    <source>
        <dbReference type="ARBA" id="ARBA00022970"/>
    </source>
</evidence>
<evidence type="ECO:0000256" key="2">
    <source>
        <dbReference type="ARBA" id="ARBA00022729"/>
    </source>
</evidence>
<dbReference type="Gene3D" id="3.40.50.2300">
    <property type="match status" value="2"/>
</dbReference>
<comment type="caution">
    <text evidence="5">The sequence shown here is derived from an EMBL/GenBank/DDBJ whole genome shotgun (WGS) entry which is preliminary data.</text>
</comment>
<sequence>MHRSLKPIIAAAWVAASVGVSHADIPERGVAIGVLTDLSGVYADPTGKGSVEAARMAVEDFGGTIDGKPIRVLMADGQNKADVGASIARKWIDQDKVDAIVDVPNTAMALAVQEITRATNRVLLTTGAGSKVLTNKGCSPTSFHWVWDTYALANGVVRSSLGQGSAKWYFVTVDYGFGHALEAEAAGIVTAAGGKVSGSARHPLNSSDFSSFLLQAQASGADVIALANSSGDMINALKQAREFGITEAGQRVVALTTWITDIHSLGLDTAKGLMLTTGFYWNFDDQARAWSDRWTERMGDGRRPTEVHAGVYSAVLHYLRAAQAAKATEGDVVAAKMRELPIQDPFARNASIRPDGRMIHDMYLAQVKTPAESKGPWDYFKILRTIPAADAFQPLALSECPLVKK</sequence>
<dbReference type="Pfam" id="PF13458">
    <property type="entry name" value="Peripla_BP_6"/>
    <property type="match status" value="1"/>
</dbReference>
<gene>
    <name evidence="5" type="ORF">EJ903_25060</name>
</gene>
<dbReference type="AlphaFoldDB" id="A0A431VA15"/>
<accession>A0A431VA15</accession>
<name>A0A431VA15_9PROT</name>
<reference evidence="5 6" key="1">
    <citation type="submission" date="2018-12" db="EMBL/GenBank/DDBJ databases">
        <authorList>
            <person name="Yang Y."/>
        </authorList>
    </citation>
    <scope>NUCLEOTIDE SEQUENCE [LARGE SCALE GENOMIC DNA]</scope>
    <source>
        <strain evidence="5 6">L-25-5w-1</strain>
    </source>
</reference>
<protein>
    <submittedName>
        <fullName evidence="5">ABC transporter substrate-binding protein</fullName>
    </submittedName>
</protein>
<keyword evidence="2" id="KW-0732">Signal</keyword>
<evidence type="ECO:0000313" key="5">
    <source>
        <dbReference type="EMBL" id="RTR13031.1"/>
    </source>
</evidence>
<dbReference type="EMBL" id="RXMA01000049">
    <property type="protein sequence ID" value="RTR13031.1"/>
    <property type="molecule type" value="Genomic_DNA"/>
</dbReference>
<organism evidence="5 6">
    <name type="scientific">Azospirillum griseum</name>
    <dbReference type="NCBI Taxonomy" id="2496639"/>
    <lineage>
        <taxon>Bacteria</taxon>
        <taxon>Pseudomonadati</taxon>
        <taxon>Pseudomonadota</taxon>
        <taxon>Alphaproteobacteria</taxon>
        <taxon>Rhodospirillales</taxon>
        <taxon>Azospirillaceae</taxon>
        <taxon>Azospirillum</taxon>
    </lineage>
</organism>
<dbReference type="RefSeq" id="WP_126620611.1">
    <property type="nucleotide sequence ID" value="NZ_JBHUCY010000020.1"/>
</dbReference>
<dbReference type="SUPFAM" id="SSF53822">
    <property type="entry name" value="Periplasmic binding protein-like I"/>
    <property type="match status" value="1"/>
</dbReference>
<keyword evidence="3" id="KW-0029">Amino-acid transport</keyword>
<dbReference type="InterPro" id="IPR028082">
    <property type="entry name" value="Peripla_BP_I"/>
</dbReference>
<dbReference type="InterPro" id="IPR028081">
    <property type="entry name" value="Leu-bd"/>
</dbReference>
<evidence type="ECO:0000313" key="6">
    <source>
        <dbReference type="Proteomes" id="UP000277007"/>
    </source>
</evidence>
<dbReference type="Proteomes" id="UP000277007">
    <property type="component" value="Unassembled WGS sequence"/>
</dbReference>
<dbReference type="OrthoDB" id="5450279at2"/>
<keyword evidence="6" id="KW-1185">Reference proteome</keyword>
<evidence type="ECO:0000259" key="4">
    <source>
        <dbReference type="Pfam" id="PF13458"/>
    </source>
</evidence>
<feature type="domain" description="Leucine-binding protein" evidence="4">
    <location>
        <begin position="30"/>
        <end position="368"/>
    </location>
</feature>
<dbReference type="GO" id="GO:0006865">
    <property type="term" value="P:amino acid transport"/>
    <property type="evidence" value="ECO:0007669"/>
    <property type="project" value="UniProtKB-KW"/>
</dbReference>
<dbReference type="PANTHER" id="PTHR30483">
    <property type="entry name" value="LEUCINE-SPECIFIC-BINDING PROTEIN"/>
    <property type="match status" value="1"/>
</dbReference>
<keyword evidence="3" id="KW-0813">Transport</keyword>
<evidence type="ECO:0000256" key="1">
    <source>
        <dbReference type="ARBA" id="ARBA00010062"/>
    </source>
</evidence>
<dbReference type="CDD" id="cd06327">
    <property type="entry name" value="PBP1_SBP-like"/>
    <property type="match status" value="1"/>
</dbReference>